<dbReference type="PROSITE" id="PS50110">
    <property type="entry name" value="RESPONSE_REGULATORY"/>
    <property type="match status" value="1"/>
</dbReference>
<organism evidence="3 4">
    <name type="scientific">Limosilactobacillus pontis</name>
    <dbReference type="NCBI Taxonomy" id="35787"/>
    <lineage>
        <taxon>Bacteria</taxon>
        <taxon>Bacillati</taxon>
        <taxon>Bacillota</taxon>
        <taxon>Bacilli</taxon>
        <taxon>Lactobacillales</taxon>
        <taxon>Lactobacillaceae</taxon>
        <taxon>Limosilactobacillus</taxon>
    </lineage>
</organism>
<dbReference type="OrthoDB" id="9780153at2"/>
<dbReference type="Gene3D" id="3.40.50.2300">
    <property type="match status" value="1"/>
</dbReference>
<dbReference type="AlphaFoldDB" id="A0A2J6NNE4"/>
<dbReference type="PANTHER" id="PTHR43228:SF8">
    <property type="entry name" value="TRANSCRIPTIONAL REGULATORY PROTEIN GLNL"/>
    <property type="match status" value="1"/>
</dbReference>
<dbReference type="SMART" id="SM00448">
    <property type="entry name" value="REC"/>
    <property type="match status" value="1"/>
</dbReference>
<feature type="domain" description="Response regulatory" evidence="2">
    <location>
        <begin position="2"/>
        <end position="118"/>
    </location>
</feature>
<gene>
    <name evidence="3" type="ORF">CK797_03155</name>
</gene>
<dbReference type="RefSeq" id="WP_104688358.1">
    <property type="nucleotide sequence ID" value="NZ_JBKTHY010000001.1"/>
</dbReference>
<dbReference type="InterPro" id="IPR013972">
    <property type="entry name" value="YcbB"/>
</dbReference>
<name>A0A2J6NNE4_9LACO</name>
<comment type="caution">
    <text evidence="3">The sequence shown here is derived from an EMBL/GenBank/DDBJ whole genome shotgun (WGS) entry which is preliminary data.</text>
</comment>
<evidence type="ECO:0000256" key="1">
    <source>
        <dbReference type="PROSITE-ProRule" id="PRU00169"/>
    </source>
</evidence>
<protein>
    <submittedName>
        <fullName evidence="3">Two-component system response regulator</fullName>
    </submittedName>
</protein>
<dbReference type="GO" id="GO:0000160">
    <property type="term" value="P:phosphorelay signal transduction system"/>
    <property type="evidence" value="ECO:0007669"/>
    <property type="project" value="InterPro"/>
</dbReference>
<dbReference type="Pfam" id="PF08664">
    <property type="entry name" value="YcbB"/>
    <property type="match status" value="1"/>
</dbReference>
<dbReference type="PANTHER" id="PTHR43228">
    <property type="entry name" value="TWO-COMPONENT RESPONSE REGULATOR"/>
    <property type="match status" value="1"/>
</dbReference>
<evidence type="ECO:0000313" key="4">
    <source>
        <dbReference type="Proteomes" id="UP000239920"/>
    </source>
</evidence>
<feature type="modified residue" description="4-aspartylphosphate" evidence="1">
    <location>
        <position position="53"/>
    </location>
</feature>
<reference evidence="3 4" key="1">
    <citation type="submission" date="2017-09" db="EMBL/GenBank/DDBJ databases">
        <title>Bacterial strain isolated from the female urinary microbiota.</title>
        <authorList>
            <person name="Thomas-White K."/>
            <person name="Kumar N."/>
            <person name="Forster S."/>
            <person name="Putonti C."/>
            <person name="Lawley T."/>
            <person name="Wolfe A.J."/>
        </authorList>
    </citation>
    <scope>NUCLEOTIDE SEQUENCE [LARGE SCALE GENOMIC DNA]</scope>
    <source>
        <strain evidence="3 4">UMB0683</strain>
    </source>
</reference>
<dbReference type="EMBL" id="PNFV01000003">
    <property type="protein sequence ID" value="PMB82841.1"/>
    <property type="molecule type" value="Genomic_DNA"/>
</dbReference>
<evidence type="ECO:0000259" key="2">
    <source>
        <dbReference type="PROSITE" id="PS50110"/>
    </source>
</evidence>
<dbReference type="InterPro" id="IPR052048">
    <property type="entry name" value="ST_Response_Regulator"/>
</dbReference>
<proteinExistence type="predicted"/>
<dbReference type="Pfam" id="PF00072">
    <property type="entry name" value="Response_reg"/>
    <property type="match status" value="1"/>
</dbReference>
<dbReference type="InterPro" id="IPR011006">
    <property type="entry name" value="CheY-like_superfamily"/>
</dbReference>
<keyword evidence="1" id="KW-0597">Phosphoprotein</keyword>
<dbReference type="InterPro" id="IPR001789">
    <property type="entry name" value="Sig_transdc_resp-reg_receiver"/>
</dbReference>
<dbReference type="Proteomes" id="UP000239920">
    <property type="component" value="Unassembled WGS sequence"/>
</dbReference>
<dbReference type="SUPFAM" id="SSF52172">
    <property type="entry name" value="CheY-like"/>
    <property type="match status" value="1"/>
</dbReference>
<evidence type="ECO:0000313" key="3">
    <source>
        <dbReference type="EMBL" id="PMB82841.1"/>
    </source>
</evidence>
<accession>A0A2J6NNE4</accession>
<sequence length="279" mass="32019">MNFYIVNDNDNSTELLKDIIENDFNNSIVGITTNPQQAYDDAMRLSIDIMFVDFAMPRIDGVELIRRIQDSRHYPHFIMMAPAIDPATRTRAYKSGIDFFLEKPLNIAEVKTVIKLASQNIDMSKRLLQILDLVSGAATNSNTVSISYKEKQKENAKSILRFLGITAGNGGQEIISIINMMIERELDFEQINFEESYHCDKHGKKIIFQRVRRDIRAGLTNLAHMCIDYPENDIILEYANNLYEYKNVHNEIAYLQGQRQTGGQVSIKHFFNGLIQESN</sequence>